<evidence type="ECO:0000256" key="1">
    <source>
        <dbReference type="SAM" id="SignalP"/>
    </source>
</evidence>
<feature type="chain" id="PRO_5022095201" evidence="1">
    <location>
        <begin position="25"/>
        <end position="303"/>
    </location>
</feature>
<dbReference type="Pfam" id="PF14343">
    <property type="entry name" value="PrcB_C"/>
    <property type="match status" value="1"/>
</dbReference>
<dbReference type="PROSITE" id="PS51272">
    <property type="entry name" value="SLH"/>
    <property type="match status" value="1"/>
</dbReference>
<feature type="domain" description="SLH" evidence="2">
    <location>
        <begin position="149"/>
        <end position="212"/>
    </location>
</feature>
<gene>
    <name evidence="3" type="ORF">FPZ49_31835</name>
</gene>
<dbReference type="Proteomes" id="UP000317036">
    <property type="component" value="Unassembled WGS sequence"/>
</dbReference>
<keyword evidence="1" id="KW-0732">Signal</keyword>
<reference evidence="3 4" key="1">
    <citation type="submission" date="2019-07" db="EMBL/GenBank/DDBJ databases">
        <authorList>
            <person name="Kim J."/>
        </authorList>
    </citation>
    <scope>NUCLEOTIDE SEQUENCE [LARGE SCALE GENOMIC DNA]</scope>
    <source>
        <strain evidence="3 4">JC52</strain>
    </source>
</reference>
<dbReference type="InterPro" id="IPR025748">
    <property type="entry name" value="PrcB_C_dom"/>
</dbReference>
<evidence type="ECO:0000259" key="2">
    <source>
        <dbReference type="PROSITE" id="PS51272"/>
    </source>
</evidence>
<dbReference type="Pfam" id="PF00395">
    <property type="entry name" value="SLH"/>
    <property type="match status" value="2"/>
</dbReference>
<dbReference type="InterPro" id="IPR001119">
    <property type="entry name" value="SLH_dom"/>
</dbReference>
<feature type="signal peptide" evidence="1">
    <location>
        <begin position="1"/>
        <end position="24"/>
    </location>
</feature>
<keyword evidence="4" id="KW-1185">Reference proteome</keyword>
<dbReference type="GO" id="GO:0008233">
    <property type="term" value="F:peptidase activity"/>
    <property type="evidence" value="ECO:0007669"/>
    <property type="project" value="UniProtKB-KW"/>
</dbReference>
<keyword evidence="3" id="KW-0645">Protease</keyword>
<evidence type="ECO:0000313" key="4">
    <source>
        <dbReference type="Proteomes" id="UP000317036"/>
    </source>
</evidence>
<dbReference type="GO" id="GO:0006508">
    <property type="term" value="P:proteolysis"/>
    <property type="evidence" value="ECO:0007669"/>
    <property type="project" value="UniProtKB-KW"/>
</dbReference>
<sequence length="303" mass="33742">MKKWITAVSAATLFCSLMSGTVFAFSDVDGDQKEPIMALKDRGIVSGIDGQRYVPMGKVSYGQSINLIVKGLGLNIDNIKFVKKPLASDYFTNIPDDAWYAQAFIIAHLNGLPIPKDIDANGTITREQFADLLIHAIDTKGSFPVVKMLVLLADQDQIDQQAGYSVQRVILHNIMKLGEDRKFYPKQEMSRGEAAVWVFNAIRFIESHQQKPDPQEQVTVTVEKVNDEVNKVILSRGQKPTAGYDIAITGIRFEQEGRAVISYMVTDPKLDSMNAQVVTEPKAETYVSSKYKPVAEPRPSEQK</sequence>
<protein>
    <submittedName>
        <fullName evidence="3">Protease complex subunit PrcB family protein</fullName>
    </submittedName>
</protein>
<accession>A0A559JPU6</accession>
<keyword evidence="3" id="KW-0378">Hydrolase</keyword>
<dbReference type="RefSeq" id="WP_144854336.1">
    <property type="nucleotide sequence ID" value="NZ_VNJI01000066.1"/>
</dbReference>
<evidence type="ECO:0000313" key="3">
    <source>
        <dbReference type="EMBL" id="TVY01899.1"/>
    </source>
</evidence>
<proteinExistence type="predicted"/>
<dbReference type="EMBL" id="VNJI01000066">
    <property type="protein sequence ID" value="TVY01899.1"/>
    <property type="molecule type" value="Genomic_DNA"/>
</dbReference>
<organism evidence="3 4">
    <name type="scientific">Paenibacillus cremeus</name>
    <dbReference type="NCBI Taxonomy" id="2163881"/>
    <lineage>
        <taxon>Bacteria</taxon>
        <taxon>Bacillati</taxon>
        <taxon>Bacillota</taxon>
        <taxon>Bacilli</taxon>
        <taxon>Bacillales</taxon>
        <taxon>Paenibacillaceae</taxon>
        <taxon>Paenibacillus</taxon>
    </lineage>
</organism>
<dbReference type="OrthoDB" id="1738667at2"/>
<name>A0A559JPU6_9BACL</name>
<dbReference type="AlphaFoldDB" id="A0A559JPU6"/>
<comment type="caution">
    <text evidence="3">The sequence shown here is derived from an EMBL/GenBank/DDBJ whole genome shotgun (WGS) entry which is preliminary data.</text>
</comment>